<dbReference type="Gene3D" id="3.70.10.10">
    <property type="match status" value="1"/>
</dbReference>
<dbReference type="Gene3D" id="3.10.150.10">
    <property type="entry name" value="DNA Polymerase III, subunit A, domain 2"/>
    <property type="match status" value="1"/>
</dbReference>
<dbReference type="EMBL" id="MN820898">
    <property type="protein sequence ID" value="QHB80461.1"/>
    <property type="molecule type" value="Genomic_DNA"/>
</dbReference>
<sequence>MLKELKFVMGAVGKKDLLPAMTHFQIQNGHVRSYNGTLAISSPLPFNIDCCPKADQLVKAITQCDDVITLSMTPGGKLRVQSGKFRAFVENTQDTGFHPVPEGEPLHFDGPALFEAIKVLYPFIGNDASRPWTNGILLNGQSAFATNNTCIVEYWLGAPFPRQINIPRAAIKEMLRVDEPPTHAQLAGNSITFHYEDGRWIRTQLLGVEWPFEMIQKILNRDNKPVAVPPDLFDAINKLNRLSDGSNRIYINYGLLTTHTEEEQGGSYEVDGLEFQGCYNIAMLSLLEGVVTHADFTLYPDPALFFGQRLRGAIVGMRSHFEGQAFSVNG</sequence>
<protein>
    <submittedName>
        <fullName evidence="1">Putative DNA polymerase III beta subunit</fullName>
    </submittedName>
</protein>
<proteinExistence type="predicted"/>
<reference evidence="1 2" key="1">
    <citation type="journal article" date="2020" name="Viruses">
        <title>Characterization of vB_StuS_MMDA13, a Newly Discovered Bacteriophage Infecting the Agar-Degrading Species Sphingomonas turrisvirgatae.</title>
        <authorList>
            <person name="Marmo P."/>
            <person name="Thaller M.C."/>
            <person name="Di Lallo G."/>
            <person name="Henrici De Angelis L."/>
            <person name="Poerio N."/>
            <person name="De Santis F."/>
            <person name="Fraziano M."/>
            <person name="Migliore L."/>
            <person name="D'Andrea M.M."/>
        </authorList>
    </citation>
    <scope>NUCLEOTIDE SEQUENCE [LARGE SCALE GENOMIC DNA]</scope>
</reference>
<evidence type="ECO:0000313" key="1">
    <source>
        <dbReference type="EMBL" id="QHB80461.1"/>
    </source>
</evidence>
<organism evidence="1 2">
    <name type="scientific">Sphingomonas phage vB_StuS_MMDA13</name>
    <dbReference type="NCBI Taxonomy" id="2686378"/>
    <lineage>
        <taxon>Viruses</taxon>
        <taxon>Duplodnaviria</taxon>
        <taxon>Heunggongvirae</taxon>
        <taxon>Uroviricota</taxon>
        <taxon>Caudoviricetes</taxon>
        <taxon>Queuovirinae</taxon>
        <taxon>Torvergatavirus</taxon>
        <taxon>Torvergatavirus MMDA13</taxon>
    </lineage>
</organism>
<keyword evidence="2" id="KW-1185">Reference proteome</keyword>
<dbReference type="Proteomes" id="UP000515820">
    <property type="component" value="Segment"/>
</dbReference>
<accession>A0A7G3PM27</accession>
<evidence type="ECO:0000313" key="2">
    <source>
        <dbReference type="Proteomes" id="UP000515820"/>
    </source>
</evidence>
<gene>
    <name evidence="1" type="ORF">MMDA13_gp28</name>
</gene>
<name>A0A7G3PM27_9CAUD</name>